<feature type="transmembrane region" description="Helical" evidence="1">
    <location>
        <begin position="155"/>
        <end position="177"/>
    </location>
</feature>
<keyword evidence="3" id="KW-1185">Reference proteome</keyword>
<dbReference type="KEGG" id="cep:Cri9333_1273"/>
<dbReference type="Proteomes" id="UP000010472">
    <property type="component" value="Chromosome"/>
</dbReference>
<evidence type="ECO:0000256" key="1">
    <source>
        <dbReference type="SAM" id="Phobius"/>
    </source>
</evidence>
<dbReference type="InterPro" id="IPR021788">
    <property type="entry name" value="CPP1-like"/>
</dbReference>
<accession>K9VVN6</accession>
<dbReference type="PATRIC" id="fig|1173022.3.peg.1381"/>
<dbReference type="eggNOG" id="COG2214">
    <property type="taxonomic scope" value="Bacteria"/>
</dbReference>
<evidence type="ECO:0000313" key="3">
    <source>
        <dbReference type="Proteomes" id="UP000010472"/>
    </source>
</evidence>
<keyword evidence="1" id="KW-1133">Transmembrane helix</keyword>
<sequence length="209" mass="23033">MSEQNPYEQLGLSEDASFDEIQEAKKRLSEQYSGDQQVVEGIEAAYDAILMDRLKMRQQGKIKVPEVIRFAERRSEPSPNLQPTPVSRSVNWLQGLVDTPSRSDVMLSSAVFLVLASVIAFPTLASSTLSLIIAFGVGFSVFFLNRKEGRLGRAVLLTLVGLCVGIGLGTPLASWLIGQVDSLSLVMTEEKIATWVTFVILWLISSFLH</sequence>
<organism evidence="2 3">
    <name type="scientific">Crinalium epipsammum PCC 9333</name>
    <dbReference type="NCBI Taxonomy" id="1173022"/>
    <lineage>
        <taxon>Bacteria</taxon>
        <taxon>Bacillati</taxon>
        <taxon>Cyanobacteriota</taxon>
        <taxon>Cyanophyceae</taxon>
        <taxon>Gomontiellales</taxon>
        <taxon>Gomontiellaceae</taxon>
        <taxon>Crinalium</taxon>
    </lineage>
</organism>
<keyword evidence="1" id="KW-0812">Transmembrane</keyword>
<dbReference type="PANTHER" id="PTHR33372:SF2">
    <property type="entry name" value="PROTEIN CHAPERONE-LIKE PROTEIN OF POR1, CHLOROPLASTIC"/>
    <property type="match status" value="1"/>
</dbReference>
<dbReference type="PANTHER" id="PTHR33372">
    <property type="match status" value="1"/>
</dbReference>
<name>K9VVN6_9CYAN</name>
<feature type="transmembrane region" description="Helical" evidence="1">
    <location>
        <begin position="192"/>
        <end position="208"/>
    </location>
</feature>
<dbReference type="AlphaFoldDB" id="K9VVN6"/>
<gene>
    <name evidence="2" type="ORF">Cri9333_1273</name>
</gene>
<keyword evidence="1" id="KW-0472">Membrane</keyword>
<dbReference type="EMBL" id="CP003620">
    <property type="protein sequence ID" value="AFZ12173.1"/>
    <property type="molecule type" value="Genomic_DNA"/>
</dbReference>
<keyword evidence="2" id="KW-0346">Stress response</keyword>
<proteinExistence type="predicted"/>
<evidence type="ECO:0000313" key="2">
    <source>
        <dbReference type="EMBL" id="AFZ12173.1"/>
    </source>
</evidence>
<dbReference type="OrthoDB" id="483084at2"/>
<feature type="transmembrane region" description="Helical" evidence="1">
    <location>
        <begin position="110"/>
        <end position="143"/>
    </location>
</feature>
<dbReference type="RefSeq" id="WP_015202295.1">
    <property type="nucleotide sequence ID" value="NC_019753.1"/>
</dbReference>
<dbReference type="SUPFAM" id="SSF46565">
    <property type="entry name" value="Chaperone J-domain"/>
    <property type="match status" value="1"/>
</dbReference>
<dbReference type="STRING" id="1173022.Cri9333_1273"/>
<dbReference type="InterPro" id="IPR036869">
    <property type="entry name" value="J_dom_sf"/>
</dbReference>
<dbReference type="Pfam" id="PF11833">
    <property type="entry name" value="CPP1-like"/>
    <property type="match status" value="1"/>
</dbReference>
<dbReference type="HOGENOM" id="CLU_072193_2_0_3"/>
<protein>
    <submittedName>
        <fullName evidence="2">Heat shock protein DnaJ domain protein</fullName>
    </submittedName>
</protein>
<reference evidence="2 3" key="1">
    <citation type="submission" date="2012-06" db="EMBL/GenBank/DDBJ databases">
        <title>Finished chromosome of genome of Crinalium epipsammum PCC 9333.</title>
        <authorList>
            <consortium name="US DOE Joint Genome Institute"/>
            <person name="Gugger M."/>
            <person name="Coursin T."/>
            <person name="Rippka R."/>
            <person name="Tandeau De Marsac N."/>
            <person name="Huntemann M."/>
            <person name="Wei C.-L."/>
            <person name="Han J."/>
            <person name="Detter J.C."/>
            <person name="Han C."/>
            <person name="Tapia R."/>
            <person name="Davenport K."/>
            <person name="Daligault H."/>
            <person name="Erkkila T."/>
            <person name="Gu W."/>
            <person name="Munk A.C.C."/>
            <person name="Teshima H."/>
            <person name="Xu Y."/>
            <person name="Chain P."/>
            <person name="Chen A."/>
            <person name="Krypides N."/>
            <person name="Mavromatis K."/>
            <person name="Markowitz V."/>
            <person name="Szeto E."/>
            <person name="Ivanova N."/>
            <person name="Mikhailova N."/>
            <person name="Ovchinnikova G."/>
            <person name="Pagani I."/>
            <person name="Pati A."/>
            <person name="Goodwin L."/>
            <person name="Peters L."/>
            <person name="Pitluck S."/>
            <person name="Woyke T."/>
            <person name="Kerfeld C."/>
        </authorList>
    </citation>
    <scope>NUCLEOTIDE SEQUENCE [LARGE SCALE GENOMIC DNA]</scope>
    <source>
        <strain evidence="2 3">PCC 9333</strain>
    </source>
</reference>